<keyword evidence="7 11" id="KW-1133">Transmembrane helix</keyword>
<dbReference type="SUPFAM" id="SSF81324">
    <property type="entry name" value="Voltage-gated potassium channels"/>
    <property type="match status" value="1"/>
</dbReference>
<dbReference type="PANTHER" id="PTHR11767">
    <property type="entry name" value="INWARD RECTIFIER POTASSIUM CHANNEL"/>
    <property type="match status" value="1"/>
</dbReference>
<keyword evidence="8" id="KW-0406">Ion transport</keyword>
<name>A0AAF0Z7L0_9CHRO</name>
<reference evidence="14" key="1">
    <citation type="submission" date="2023-11" db="EMBL/GenBank/DDBJ databases">
        <title>Genome sequence of Cyanobacterium aponinum BCRC AL20115.</title>
        <authorList>
            <person name="Chang H.-Y."/>
            <person name="Lin K.-M."/>
            <person name="Hsueh H.-T."/>
            <person name="Chu H.-A."/>
            <person name="Kuo C.-H."/>
        </authorList>
    </citation>
    <scope>NUCLEOTIDE SEQUENCE</scope>
    <source>
        <strain evidence="14">AL20115</strain>
    </source>
</reference>
<feature type="domain" description="Inward rectifier potassium channel C-terminal" evidence="13">
    <location>
        <begin position="136"/>
        <end position="288"/>
    </location>
</feature>
<dbReference type="PRINTS" id="PR01320">
    <property type="entry name" value="KIRCHANNEL"/>
</dbReference>
<evidence type="ECO:0000256" key="2">
    <source>
        <dbReference type="ARBA" id="ARBA00022448"/>
    </source>
</evidence>
<evidence type="ECO:0000313" key="14">
    <source>
        <dbReference type="EMBL" id="WPF87706.1"/>
    </source>
</evidence>
<evidence type="ECO:0000256" key="1">
    <source>
        <dbReference type="ARBA" id="ARBA00004141"/>
    </source>
</evidence>
<evidence type="ECO:0000256" key="8">
    <source>
        <dbReference type="ARBA" id="ARBA00023065"/>
    </source>
</evidence>
<evidence type="ECO:0000256" key="6">
    <source>
        <dbReference type="ARBA" id="ARBA00022958"/>
    </source>
</evidence>
<dbReference type="InterPro" id="IPR041647">
    <property type="entry name" value="IRK_C"/>
</dbReference>
<keyword evidence="2" id="KW-0813">Transport</keyword>
<keyword evidence="5" id="KW-0851">Voltage-gated channel</keyword>
<dbReference type="InterPro" id="IPR016449">
    <property type="entry name" value="K_chnl_inward-rec_Kir"/>
</dbReference>
<dbReference type="GO" id="GO:0005886">
    <property type="term" value="C:plasma membrane"/>
    <property type="evidence" value="ECO:0007669"/>
    <property type="project" value="TreeGrafter"/>
</dbReference>
<dbReference type="RefSeq" id="WP_320001170.1">
    <property type="nucleotide sequence ID" value="NZ_CP138348.1"/>
</dbReference>
<keyword evidence="10" id="KW-0407">Ion channel</keyword>
<dbReference type="AlphaFoldDB" id="A0AAF0Z7L0"/>
<dbReference type="GO" id="GO:0005242">
    <property type="term" value="F:inward rectifier potassium channel activity"/>
    <property type="evidence" value="ECO:0007669"/>
    <property type="project" value="InterPro"/>
</dbReference>
<feature type="domain" description="Potassium channel" evidence="12">
    <location>
        <begin position="52"/>
        <end position="127"/>
    </location>
</feature>
<dbReference type="EMBL" id="CP138348">
    <property type="protein sequence ID" value="WPF87706.1"/>
    <property type="molecule type" value="Genomic_DNA"/>
</dbReference>
<dbReference type="Gene3D" id="1.10.287.70">
    <property type="match status" value="1"/>
</dbReference>
<keyword evidence="6" id="KW-0630">Potassium</keyword>
<organism evidence="14">
    <name type="scientific">Cyanobacterium aponinum AL20115</name>
    <dbReference type="NCBI Taxonomy" id="3090662"/>
    <lineage>
        <taxon>Bacteria</taxon>
        <taxon>Bacillati</taxon>
        <taxon>Cyanobacteriota</taxon>
        <taxon>Cyanophyceae</taxon>
        <taxon>Oscillatoriophycideae</taxon>
        <taxon>Chroococcales</taxon>
        <taxon>Geminocystaceae</taxon>
        <taxon>Cyanobacterium</taxon>
    </lineage>
</organism>
<dbReference type="GO" id="GO:1990573">
    <property type="term" value="P:potassium ion import across plasma membrane"/>
    <property type="evidence" value="ECO:0007669"/>
    <property type="project" value="TreeGrafter"/>
</dbReference>
<feature type="transmembrane region" description="Helical" evidence="11">
    <location>
        <begin position="77"/>
        <end position="97"/>
    </location>
</feature>
<dbReference type="Gene3D" id="2.60.40.1400">
    <property type="entry name" value="G protein-activated inward rectifier potassium channel 1"/>
    <property type="match status" value="1"/>
</dbReference>
<sequence>MGKRKKSLSVVKKKGNNFIELGKAWFDWGDVYHFLLTISWASFFSLIIFAYLILNSIFAIAYMSVSEGINNVRPNSFLDAFSFSVQTMATIGYGAMYPESLPAHTLVAIEVFIGLLGLAMITSLMFVRFSRPTARVLFSKVAVICPYNGVPTLMFRVANLRNNWIVEAQVRVSLLMPDTITKEGYTMRHLVDLSLVRSQTPFLALTWMIMHPINSNSPLFSINQEEFLREDYQIFITLMGFDGTLSQTIHGRHIYFNQDIIWDHHFVDVVKITPDGNRYIDDAKFHDILPI</sequence>
<evidence type="ECO:0000256" key="9">
    <source>
        <dbReference type="ARBA" id="ARBA00023136"/>
    </source>
</evidence>
<accession>A0AAF0Z7L0</accession>
<gene>
    <name evidence="14" type="ORF">SAY89_12970</name>
</gene>
<dbReference type="GO" id="GO:0034702">
    <property type="term" value="C:monoatomic ion channel complex"/>
    <property type="evidence" value="ECO:0007669"/>
    <property type="project" value="UniProtKB-KW"/>
</dbReference>
<evidence type="ECO:0000259" key="13">
    <source>
        <dbReference type="Pfam" id="PF17655"/>
    </source>
</evidence>
<protein>
    <submittedName>
        <fullName evidence="14">Ion channel</fullName>
    </submittedName>
</protein>
<comment type="subcellular location">
    <subcellularLocation>
        <location evidence="1">Membrane</location>
        <topology evidence="1">Multi-pass membrane protein</topology>
    </subcellularLocation>
</comment>
<proteinExistence type="predicted"/>
<dbReference type="InterPro" id="IPR013099">
    <property type="entry name" value="K_chnl_dom"/>
</dbReference>
<evidence type="ECO:0000256" key="3">
    <source>
        <dbReference type="ARBA" id="ARBA00022538"/>
    </source>
</evidence>
<feature type="transmembrane region" description="Helical" evidence="11">
    <location>
        <begin position="38"/>
        <end position="65"/>
    </location>
</feature>
<keyword evidence="3" id="KW-0633">Potassium transport</keyword>
<dbReference type="GO" id="GO:0034765">
    <property type="term" value="P:regulation of monoatomic ion transmembrane transport"/>
    <property type="evidence" value="ECO:0007669"/>
    <property type="project" value="TreeGrafter"/>
</dbReference>
<dbReference type="InterPro" id="IPR014756">
    <property type="entry name" value="Ig_E-set"/>
</dbReference>
<evidence type="ECO:0000256" key="10">
    <source>
        <dbReference type="ARBA" id="ARBA00023303"/>
    </source>
</evidence>
<dbReference type="Pfam" id="PF07885">
    <property type="entry name" value="Ion_trans_2"/>
    <property type="match status" value="1"/>
</dbReference>
<evidence type="ECO:0000256" key="7">
    <source>
        <dbReference type="ARBA" id="ARBA00022989"/>
    </source>
</evidence>
<evidence type="ECO:0000256" key="5">
    <source>
        <dbReference type="ARBA" id="ARBA00022882"/>
    </source>
</evidence>
<keyword evidence="4 11" id="KW-0812">Transmembrane</keyword>
<dbReference type="PANTHER" id="PTHR11767:SF102">
    <property type="entry name" value="INWARDLY RECTIFYING POTASSIUM CHANNEL 1, ISOFORM F"/>
    <property type="match status" value="1"/>
</dbReference>
<keyword evidence="9 11" id="KW-0472">Membrane</keyword>
<dbReference type="SUPFAM" id="SSF81296">
    <property type="entry name" value="E set domains"/>
    <property type="match status" value="1"/>
</dbReference>
<evidence type="ECO:0000259" key="12">
    <source>
        <dbReference type="Pfam" id="PF07885"/>
    </source>
</evidence>
<evidence type="ECO:0000256" key="11">
    <source>
        <dbReference type="SAM" id="Phobius"/>
    </source>
</evidence>
<dbReference type="InterPro" id="IPR013518">
    <property type="entry name" value="K_chnl_inward-rec_Kir_cyto"/>
</dbReference>
<feature type="transmembrane region" description="Helical" evidence="11">
    <location>
        <begin position="103"/>
        <end position="127"/>
    </location>
</feature>
<dbReference type="Pfam" id="PF17655">
    <property type="entry name" value="IRK_C"/>
    <property type="match status" value="1"/>
</dbReference>
<evidence type="ECO:0000256" key="4">
    <source>
        <dbReference type="ARBA" id="ARBA00022692"/>
    </source>
</evidence>